<dbReference type="AlphaFoldDB" id="A0A0E3WGD9"/>
<reference evidence="9" key="1">
    <citation type="submission" date="2015-03" db="EMBL/GenBank/DDBJ databases">
        <authorList>
            <person name="Wibberg D."/>
        </authorList>
    </citation>
    <scope>NUCLEOTIDE SEQUENCE [LARGE SCALE GENOMIC DNA]</scope>
</reference>
<evidence type="ECO:0000256" key="4">
    <source>
        <dbReference type="ARBA" id="ARBA00023136"/>
    </source>
</evidence>
<evidence type="ECO:0000256" key="1">
    <source>
        <dbReference type="ARBA" id="ARBA00004635"/>
    </source>
</evidence>
<dbReference type="EMBL" id="LN831776">
    <property type="protein sequence ID" value="CQR52655.1"/>
    <property type="molecule type" value="Genomic_DNA"/>
</dbReference>
<evidence type="ECO:0000256" key="7">
    <source>
        <dbReference type="SAM" id="SignalP"/>
    </source>
</evidence>
<evidence type="ECO:0000256" key="2">
    <source>
        <dbReference type="ARBA" id="ARBA00008973"/>
    </source>
</evidence>
<feature type="signal peptide" evidence="7">
    <location>
        <begin position="1"/>
        <end position="21"/>
    </location>
</feature>
<dbReference type="InterPro" id="IPR004872">
    <property type="entry name" value="Lipoprotein_NlpA"/>
</dbReference>
<accession>A0A0E3WGD9</accession>
<dbReference type="RefSeq" id="WP_052741415.1">
    <property type="nucleotide sequence ID" value="NZ_LN831776.1"/>
</dbReference>
<dbReference type="Gene3D" id="3.40.190.10">
    <property type="entry name" value="Periplasmic binding protein-like II"/>
    <property type="match status" value="2"/>
</dbReference>
<dbReference type="Pfam" id="PF03180">
    <property type="entry name" value="Lipoprotein_9"/>
    <property type="match status" value="1"/>
</dbReference>
<gene>
    <name evidence="8" type="ORF">PRIO_0934</name>
</gene>
<dbReference type="SUPFAM" id="SSF53850">
    <property type="entry name" value="Periplasmic binding protein-like II"/>
    <property type="match status" value="1"/>
</dbReference>
<dbReference type="KEGG" id="pri:PRIO_0934"/>
<dbReference type="PATRIC" id="fig|1073571.4.peg.976"/>
<proteinExistence type="inferred from homology"/>
<keyword evidence="4" id="KW-0472">Membrane</keyword>
<keyword evidence="3 7" id="KW-0732">Signal</keyword>
<dbReference type="PANTHER" id="PTHR30429:SF0">
    <property type="entry name" value="METHIONINE-BINDING LIPOPROTEIN METQ"/>
    <property type="match status" value="1"/>
</dbReference>
<organism evidence="8 9">
    <name type="scientific">Paenibacillus riograndensis SBR5</name>
    <dbReference type="NCBI Taxonomy" id="1073571"/>
    <lineage>
        <taxon>Bacteria</taxon>
        <taxon>Bacillati</taxon>
        <taxon>Bacillota</taxon>
        <taxon>Bacilli</taxon>
        <taxon>Bacillales</taxon>
        <taxon>Paenibacillaceae</taxon>
        <taxon>Paenibacillus</taxon>
        <taxon>Paenibacillus sonchi group</taxon>
    </lineage>
</organism>
<comment type="similarity">
    <text evidence="2">Belongs to the NlpA lipoprotein family.</text>
</comment>
<keyword evidence="6" id="KW-0449">Lipoprotein</keyword>
<name>A0A0E3WGD9_9BACL</name>
<comment type="subcellular location">
    <subcellularLocation>
        <location evidence="1">Membrane</location>
        <topology evidence="1">Lipid-anchor</topology>
    </subcellularLocation>
</comment>
<dbReference type="PROSITE" id="PS51257">
    <property type="entry name" value="PROKAR_LIPOPROTEIN"/>
    <property type="match status" value="1"/>
</dbReference>
<evidence type="ECO:0000256" key="3">
    <source>
        <dbReference type="ARBA" id="ARBA00022729"/>
    </source>
</evidence>
<feature type="chain" id="PRO_5038980792" evidence="7">
    <location>
        <begin position="22"/>
        <end position="277"/>
    </location>
</feature>
<evidence type="ECO:0000256" key="5">
    <source>
        <dbReference type="ARBA" id="ARBA00023139"/>
    </source>
</evidence>
<dbReference type="GO" id="GO:0016020">
    <property type="term" value="C:membrane"/>
    <property type="evidence" value="ECO:0007669"/>
    <property type="project" value="UniProtKB-SubCell"/>
</dbReference>
<evidence type="ECO:0000256" key="6">
    <source>
        <dbReference type="ARBA" id="ARBA00023288"/>
    </source>
</evidence>
<keyword evidence="5" id="KW-0564">Palmitate</keyword>
<sequence>MKKTSFTALSLVLVLALSVLAGCSKSASGGQSKHIVIGVIAREQPDIDYVAEKLKTEGYDIEVKVFNDNIALNNATSEGEIDANYFQNEKYLNSFNQSNGTDLITYGPNIYTTPVVFVSKKHKSVDSLPEGAKIGIANDSANRARELQLLAANGLIKLREGVELPTLLDITENKKKLNFVEIDPRSRVGAFADLDAMTAPSITVYQMKDPEVTIDTALFQETPEVYKQYGGIVLAINKDTEDQNKEWLDKVVNILSSKEYADWLLKTYSGVKKPYNS</sequence>
<protein>
    <submittedName>
        <fullName evidence="8">Putative secreted protein</fullName>
    </submittedName>
</protein>
<evidence type="ECO:0000313" key="8">
    <source>
        <dbReference type="EMBL" id="CQR52655.1"/>
    </source>
</evidence>
<dbReference type="PANTHER" id="PTHR30429">
    <property type="entry name" value="D-METHIONINE-BINDING LIPOPROTEIN METQ"/>
    <property type="match status" value="1"/>
</dbReference>
<dbReference type="HOGENOM" id="CLU_067080_0_1_9"/>
<evidence type="ECO:0000313" key="9">
    <source>
        <dbReference type="Proteomes" id="UP000033163"/>
    </source>
</evidence>
<dbReference type="Proteomes" id="UP000033163">
    <property type="component" value="Chromosome I"/>
</dbReference>